<gene>
    <name evidence="5" type="ORF">ACFSKW_01655</name>
</gene>
<dbReference type="CDD" id="cd09999">
    <property type="entry name" value="Arginase-like_1"/>
    <property type="match status" value="1"/>
</dbReference>
<proteinExistence type="inferred from homology"/>
<dbReference type="GO" id="GO:0016787">
    <property type="term" value="F:hydrolase activity"/>
    <property type="evidence" value="ECO:0007669"/>
    <property type="project" value="UniProtKB-KW"/>
</dbReference>
<protein>
    <submittedName>
        <fullName evidence="5">Arginase family protein</fullName>
        <ecNumber evidence="5">3.5.3.-</ecNumber>
    </submittedName>
</protein>
<sequence length="301" mass="31494">MPRPDRPVIIHVRTNLGLVPGVERLGGALLDAGLAEALGASLGPVVEAPPYSPDRTHPSRLLNADAIADVALRQAGAVAGVLDAGAFPVVLGGDDSVIFGSLLALRRRGAYGLVFLDAHTDFYPPEDSPTGEASDSELYLAFGLGTDLIAGLDGSRPLVPSRAAAVIGHRDLDEQRETGAALRATDALVISLAEMREAGAEDTARRALAHLDGAGVEGFLLHIDADVLDDVLMPAVDYRLPGGFSRREFAVVAGTLLADERIRGLDVTIYNPALDPGRVAQRNLTGCLLDAFAHADALPPR</sequence>
<dbReference type="Proteomes" id="UP001597368">
    <property type="component" value="Unassembled WGS sequence"/>
</dbReference>
<dbReference type="PANTHER" id="PTHR43782">
    <property type="entry name" value="ARGINASE"/>
    <property type="match status" value="1"/>
</dbReference>
<evidence type="ECO:0000256" key="4">
    <source>
        <dbReference type="PROSITE-ProRule" id="PRU00742"/>
    </source>
</evidence>
<evidence type="ECO:0000256" key="1">
    <source>
        <dbReference type="ARBA" id="ARBA00022723"/>
    </source>
</evidence>
<dbReference type="PRINTS" id="PR00116">
    <property type="entry name" value="ARGINASE"/>
</dbReference>
<accession>A0ABW4SMY6</accession>
<comment type="similarity">
    <text evidence="4">Belongs to the arginase family.</text>
</comment>
<dbReference type="Pfam" id="PF00491">
    <property type="entry name" value="Arginase"/>
    <property type="match status" value="1"/>
</dbReference>
<evidence type="ECO:0000313" key="6">
    <source>
        <dbReference type="Proteomes" id="UP001597368"/>
    </source>
</evidence>
<keyword evidence="6" id="KW-1185">Reference proteome</keyword>
<keyword evidence="2 5" id="KW-0378">Hydrolase</keyword>
<evidence type="ECO:0000256" key="3">
    <source>
        <dbReference type="ARBA" id="ARBA00023211"/>
    </source>
</evidence>
<reference evidence="6" key="1">
    <citation type="journal article" date="2019" name="Int. J. Syst. Evol. Microbiol.">
        <title>The Global Catalogue of Microorganisms (GCM) 10K type strain sequencing project: providing services to taxonomists for standard genome sequencing and annotation.</title>
        <authorList>
            <consortium name="The Broad Institute Genomics Platform"/>
            <consortium name="The Broad Institute Genome Sequencing Center for Infectious Disease"/>
            <person name="Wu L."/>
            <person name="Ma J."/>
        </authorList>
    </citation>
    <scope>NUCLEOTIDE SEQUENCE [LARGE SCALE GENOMIC DNA]</scope>
    <source>
        <strain evidence="6">ICMP 6774ER</strain>
    </source>
</reference>
<dbReference type="PROSITE" id="PS51409">
    <property type="entry name" value="ARGINASE_2"/>
    <property type="match status" value="1"/>
</dbReference>
<dbReference type="EMBL" id="JBHUFV010000003">
    <property type="protein sequence ID" value="MFD1930175.1"/>
    <property type="molecule type" value="Genomic_DNA"/>
</dbReference>
<name>A0ABW4SMY6_9ACTN</name>
<organism evidence="5 6">
    <name type="scientific">Nonomuraea mangrovi</name>
    <dbReference type="NCBI Taxonomy" id="2316207"/>
    <lineage>
        <taxon>Bacteria</taxon>
        <taxon>Bacillati</taxon>
        <taxon>Actinomycetota</taxon>
        <taxon>Actinomycetes</taxon>
        <taxon>Streptosporangiales</taxon>
        <taxon>Streptosporangiaceae</taxon>
        <taxon>Nonomuraea</taxon>
    </lineage>
</organism>
<dbReference type="EC" id="3.5.3.-" evidence="5"/>
<evidence type="ECO:0000313" key="5">
    <source>
        <dbReference type="EMBL" id="MFD1930175.1"/>
    </source>
</evidence>
<keyword evidence="1" id="KW-0479">Metal-binding</keyword>
<keyword evidence="3" id="KW-0464">Manganese</keyword>
<dbReference type="InterPro" id="IPR023696">
    <property type="entry name" value="Ureohydrolase_dom_sf"/>
</dbReference>
<comment type="caution">
    <text evidence="5">The sequence shown here is derived from an EMBL/GenBank/DDBJ whole genome shotgun (WGS) entry which is preliminary data.</text>
</comment>
<dbReference type="Gene3D" id="3.40.800.10">
    <property type="entry name" value="Ureohydrolase domain"/>
    <property type="match status" value="1"/>
</dbReference>
<evidence type="ECO:0000256" key="2">
    <source>
        <dbReference type="ARBA" id="ARBA00022801"/>
    </source>
</evidence>
<dbReference type="RefSeq" id="WP_379568335.1">
    <property type="nucleotide sequence ID" value="NZ_JBHUFV010000003.1"/>
</dbReference>
<dbReference type="PANTHER" id="PTHR43782:SF3">
    <property type="entry name" value="ARGINASE"/>
    <property type="match status" value="1"/>
</dbReference>
<dbReference type="InterPro" id="IPR006035">
    <property type="entry name" value="Ureohydrolase"/>
</dbReference>
<dbReference type="SUPFAM" id="SSF52768">
    <property type="entry name" value="Arginase/deacetylase"/>
    <property type="match status" value="1"/>
</dbReference>